<protein>
    <submittedName>
        <fullName evidence="1">Uncharacterized protein</fullName>
    </submittedName>
</protein>
<name>A0A511XLM1_9PROT</name>
<dbReference type="AlphaFoldDB" id="A0A511XLM1"/>
<keyword evidence="2" id="KW-1185">Reference proteome</keyword>
<accession>A0A511XLM1</accession>
<dbReference type="EMBL" id="BJYG01000027">
    <property type="protein sequence ID" value="GEN63843.1"/>
    <property type="molecule type" value="Genomic_DNA"/>
</dbReference>
<evidence type="ECO:0000313" key="1">
    <source>
        <dbReference type="EMBL" id="GEN63843.1"/>
    </source>
</evidence>
<organism evidence="1 2">
    <name type="scientific">Acetobacter oeni</name>
    <dbReference type="NCBI Taxonomy" id="304077"/>
    <lineage>
        <taxon>Bacteria</taxon>
        <taxon>Pseudomonadati</taxon>
        <taxon>Pseudomonadota</taxon>
        <taxon>Alphaproteobacteria</taxon>
        <taxon>Acetobacterales</taxon>
        <taxon>Acetobacteraceae</taxon>
        <taxon>Acetobacter</taxon>
    </lineage>
</organism>
<proteinExistence type="predicted"/>
<gene>
    <name evidence="1" type="ORF">AOE01nite_20670</name>
</gene>
<sequence length="68" mass="7500">MGGRTGAFFYMGGDPPWECFQVNIKQPANCEIVVWAFIDTNDDAGHGAILARSRIGAERDDRSGCRHD</sequence>
<comment type="caution">
    <text evidence="1">The sequence shown here is derived from an EMBL/GenBank/DDBJ whole genome shotgun (WGS) entry which is preliminary data.</text>
</comment>
<evidence type="ECO:0000313" key="2">
    <source>
        <dbReference type="Proteomes" id="UP000321746"/>
    </source>
</evidence>
<reference evidence="1 2" key="1">
    <citation type="submission" date="2019-07" db="EMBL/GenBank/DDBJ databases">
        <title>Whole genome shotgun sequence of Acetobacter oeni NBRC 105207.</title>
        <authorList>
            <person name="Hosoyama A."/>
            <person name="Uohara A."/>
            <person name="Ohji S."/>
            <person name="Ichikawa N."/>
        </authorList>
    </citation>
    <scope>NUCLEOTIDE SEQUENCE [LARGE SCALE GENOMIC DNA]</scope>
    <source>
        <strain evidence="1 2">NBRC 105207</strain>
    </source>
</reference>
<dbReference type="Proteomes" id="UP000321746">
    <property type="component" value="Unassembled WGS sequence"/>
</dbReference>